<dbReference type="PANTHER" id="PTHR23033:SF40">
    <property type="entry name" value="APPLE DOMAIN-CONTAINING PROTEIN"/>
    <property type="match status" value="1"/>
</dbReference>
<evidence type="ECO:0000313" key="10">
    <source>
        <dbReference type="Proteomes" id="UP000813385"/>
    </source>
</evidence>
<dbReference type="Proteomes" id="UP000813385">
    <property type="component" value="Unassembled WGS sequence"/>
</dbReference>
<evidence type="ECO:0000256" key="2">
    <source>
        <dbReference type="ARBA" id="ARBA00006462"/>
    </source>
</evidence>
<protein>
    <submittedName>
        <fullName evidence="9">Uncharacterized protein</fullName>
    </submittedName>
</protein>
<evidence type="ECO:0000256" key="4">
    <source>
        <dbReference type="ARBA" id="ARBA00022968"/>
    </source>
</evidence>
<keyword evidence="10" id="KW-1185">Reference proteome</keyword>
<evidence type="ECO:0000256" key="6">
    <source>
        <dbReference type="ARBA" id="ARBA00023136"/>
    </source>
</evidence>
<evidence type="ECO:0000256" key="5">
    <source>
        <dbReference type="ARBA" id="ARBA00022989"/>
    </source>
</evidence>
<dbReference type="OrthoDB" id="414175at2759"/>
<dbReference type="Gene3D" id="3.90.550.50">
    <property type="match status" value="1"/>
</dbReference>
<accession>A0A8K0X8Z1</accession>
<comment type="caution">
    <text evidence="9">The sequence shown here is derived from an EMBL/GenBank/DDBJ whole genome shotgun (WGS) entry which is preliminary data.</text>
</comment>
<dbReference type="EMBL" id="JAGPXD010000001">
    <property type="protein sequence ID" value="KAH7376441.1"/>
    <property type="molecule type" value="Genomic_DNA"/>
</dbReference>
<keyword evidence="4" id="KW-0735">Signal-anchor</keyword>
<name>A0A8K0X8Z1_9PEZI</name>
<comment type="similarity">
    <text evidence="2">Belongs to the glycosyltransferase 31 family. Beta3-Gal-T subfamily.</text>
</comment>
<dbReference type="InterPro" id="IPR026050">
    <property type="entry name" value="C1GALT1/C1GALT1_chp1"/>
</dbReference>
<proteinExistence type="inferred from homology"/>
<feature type="region of interest" description="Disordered" evidence="7">
    <location>
        <begin position="445"/>
        <end position="470"/>
    </location>
</feature>
<organism evidence="9 10">
    <name type="scientific">Plectosphaerella cucumerina</name>
    <dbReference type="NCBI Taxonomy" id="40658"/>
    <lineage>
        <taxon>Eukaryota</taxon>
        <taxon>Fungi</taxon>
        <taxon>Dikarya</taxon>
        <taxon>Ascomycota</taxon>
        <taxon>Pezizomycotina</taxon>
        <taxon>Sordariomycetes</taxon>
        <taxon>Hypocreomycetidae</taxon>
        <taxon>Glomerellales</taxon>
        <taxon>Plectosphaerellaceae</taxon>
        <taxon>Plectosphaerella</taxon>
    </lineage>
</organism>
<keyword evidence="6 8" id="KW-0472">Membrane</keyword>
<feature type="compositionally biased region" description="Basic residues" evidence="7">
    <location>
        <begin position="460"/>
        <end position="469"/>
    </location>
</feature>
<dbReference type="PANTHER" id="PTHR23033">
    <property type="entry name" value="BETA1,3-GALACTOSYLTRANSFERASE"/>
    <property type="match status" value="1"/>
</dbReference>
<evidence type="ECO:0000256" key="7">
    <source>
        <dbReference type="SAM" id="MobiDB-lite"/>
    </source>
</evidence>
<evidence type="ECO:0000313" key="9">
    <source>
        <dbReference type="EMBL" id="KAH7376441.1"/>
    </source>
</evidence>
<evidence type="ECO:0000256" key="3">
    <source>
        <dbReference type="ARBA" id="ARBA00022692"/>
    </source>
</evidence>
<gene>
    <name evidence="9" type="ORF">B0T11DRAFT_324338</name>
</gene>
<sequence>MLANPYYRRSVLRPLILAGVTLLAVYTLYNQAQLREHTLHLQGVLSEGIHSLYQTNRTHNNTLYQDGTEDHVYKEYDFGRNPCAHFPEKTDGILLVLKTGATEVFDKLPTQLLTSLQCLPDFLLFSDREQQIGQWHIHNALDTVSEKTKADNPEFDLYRTQQQCPVTQKSCLSTYRGQAATAAWALDKYKFMHILERTWEMRPNQSYYVFAEADTYIVWPNLVQWLRTRSPVKDPLEEPLYVGSAAMLAGIPFAHGGSGYVLSGRLVRDLVEGYTSIAEVFDARSRTHCCGDQMIAKAVLERNKIRVQNAHPMFNGEKPTTFPYGPTHWCEPSLTMHHVEPEEVSAIWQFEQTRKSGGNLLLKDLYKAFVANKLVESRTHWDNMADDVCYASPDPAVRSRLDPKLLKRVKNEGLNGVERDAHKSLANCAQVCNYEGYVDAEDEDDDASAGITKQNDKRAPTRKVLKSPKTKQNPLDRRCFQYRYHNGVCCTGRSFRLGAPRREVEGNVQDKPEDIWHSGWHLDHINAWIKAKGDCPAPRWKVPDKLDKLKLQ</sequence>
<dbReference type="GO" id="GO:0016020">
    <property type="term" value="C:membrane"/>
    <property type="evidence" value="ECO:0007669"/>
    <property type="project" value="UniProtKB-SubCell"/>
</dbReference>
<comment type="subcellular location">
    <subcellularLocation>
        <location evidence="1">Membrane</location>
        <topology evidence="1">Single-pass type II membrane protein</topology>
    </subcellularLocation>
</comment>
<reference evidence="9" key="1">
    <citation type="journal article" date="2021" name="Nat. Commun.">
        <title>Genetic determinants of endophytism in the Arabidopsis root mycobiome.</title>
        <authorList>
            <person name="Mesny F."/>
            <person name="Miyauchi S."/>
            <person name="Thiergart T."/>
            <person name="Pickel B."/>
            <person name="Atanasova L."/>
            <person name="Karlsson M."/>
            <person name="Huettel B."/>
            <person name="Barry K.W."/>
            <person name="Haridas S."/>
            <person name="Chen C."/>
            <person name="Bauer D."/>
            <person name="Andreopoulos W."/>
            <person name="Pangilinan J."/>
            <person name="LaButti K."/>
            <person name="Riley R."/>
            <person name="Lipzen A."/>
            <person name="Clum A."/>
            <person name="Drula E."/>
            <person name="Henrissat B."/>
            <person name="Kohler A."/>
            <person name="Grigoriev I.V."/>
            <person name="Martin F.M."/>
            <person name="Hacquard S."/>
        </authorList>
    </citation>
    <scope>NUCLEOTIDE SEQUENCE</scope>
    <source>
        <strain evidence="9">MPI-CAGE-AT-0016</strain>
    </source>
</reference>
<feature type="transmembrane region" description="Helical" evidence="8">
    <location>
        <begin position="12"/>
        <end position="29"/>
    </location>
</feature>
<evidence type="ECO:0000256" key="8">
    <source>
        <dbReference type="SAM" id="Phobius"/>
    </source>
</evidence>
<keyword evidence="5 8" id="KW-1133">Transmembrane helix</keyword>
<keyword evidence="3 8" id="KW-0812">Transmembrane</keyword>
<dbReference type="AlphaFoldDB" id="A0A8K0X8Z1"/>
<evidence type="ECO:0000256" key="1">
    <source>
        <dbReference type="ARBA" id="ARBA00004606"/>
    </source>
</evidence>